<protein>
    <recommendedName>
        <fullName evidence="9">Cyclic nucleotide-binding domain-containing protein</fullName>
    </recommendedName>
</protein>
<gene>
    <name evidence="10" type="ORF">EVOR1521_LOCUS24499</name>
</gene>
<feature type="compositionally biased region" description="Basic and acidic residues" evidence="7">
    <location>
        <begin position="118"/>
        <end position="130"/>
    </location>
</feature>
<dbReference type="PANTHER" id="PTHR10217:SF435">
    <property type="entry name" value="POTASSIUM VOLTAGE-GATED CHANNEL PROTEIN EAG"/>
    <property type="match status" value="1"/>
</dbReference>
<reference evidence="10" key="1">
    <citation type="submission" date="2023-08" db="EMBL/GenBank/DDBJ databases">
        <authorList>
            <person name="Chen Y."/>
            <person name="Shah S."/>
            <person name="Dougan E. K."/>
            <person name="Thang M."/>
            <person name="Chan C."/>
        </authorList>
    </citation>
    <scope>NUCLEOTIDE SEQUENCE</scope>
</reference>
<dbReference type="Gene3D" id="1.10.287.70">
    <property type="match status" value="1"/>
</dbReference>
<feature type="transmembrane region" description="Helical" evidence="8">
    <location>
        <begin position="436"/>
        <end position="463"/>
    </location>
</feature>
<evidence type="ECO:0000259" key="9">
    <source>
        <dbReference type="PROSITE" id="PS50042"/>
    </source>
</evidence>
<feature type="region of interest" description="Disordered" evidence="7">
    <location>
        <begin position="43"/>
        <end position="130"/>
    </location>
</feature>
<dbReference type="CDD" id="cd00038">
    <property type="entry name" value="CAP_ED"/>
    <property type="match status" value="1"/>
</dbReference>
<dbReference type="PROSITE" id="PS50042">
    <property type="entry name" value="CNMP_BINDING_3"/>
    <property type="match status" value="1"/>
</dbReference>
<evidence type="ECO:0000256" key="7">
    <source>
        <dbReference type="SAM" id="MobiDB-lite"/>
    </source>
</evidence>
<keyword evidence="6 8" id="KW-0472">Membrane</keyword>
<evidence type="ECO:0000256" key="6">
    <source>
        <dbReference type="ARBA" id="ARBA00023136"/>
    </source>
</evidence>
<comment type="caution">
    <text evidence="10">The sequence shown here is derived from an EMBL/GenBank/DDBJ whole genome shotgun (WGS) entry which is preliminary data.</text>
</comment>
<keyword evidence="2" id="KW-0813">Transport</keyword>
<dbReference type="SUPFAM" id="SSF51206">
    <property type="entry name" value="cAMP-binding domain-like"/>
    <property type="match status" value="1"/>
</dbReference>
<accession>A0AA36J813</accession>
<dbReference type="InterPro" id="IPR000595">
    <property type="entry name" value="cNMP-bd_dom"/>
</dbReference>
<evidence type="ECO:0000256" key="1">
    <source>
        <dbReference type="ARBA" id="ARBA00004141"/>
    </source>
</evidence>
<feature type="compositionally biased region" description="Basic and acidic residues" evidence="7">
    <location>
        <begin position="85"/>
        <end position="108"/>
    </location>
</feature>
<dbReference type="Pfam" id="PF00520">
    <property type="entry name" value="Ion_trans"/>
    <property type="match status" value="1"/>
</dbReference>
<feature type="transmembrane region" description="Helical" evidence="8">
    <location>
        <begin position="215"/>
        <end position="232"/>
    </location>
</feature>
<keyword evidence="3 8" id="KW-0812">Transmembrane</keyword>
<dbReference type="SUPFAM" id="SSF81324">
    <property type="entry name" value="Voltage-gated potassium channels"/>
    <property type="match status" value="1"/>
</dbReference>
<evidence type="ECO:0000313" key="10">
    <source>
        <dbReference type="EMBL" id="CAJ1401328.1"/>
    </source>
</evidence>
<keyword evidence="11" id="KW-1185">Reference proteome</keyword>
<dbReference type="AlphaFoldDB" id="A0AA36J813"/>
<feature type="transmembrane region" description="Helical" evidence="8">
    <location>
        <begin position="283"/>
        <end position="303"/>
    </location>
</feature>
<feature type="transmembrane region" description="Helical" evidence="8">
    <location>
        <begin position="244"/>
        <end position="263"/>
    </location>
</feature>
<feature type="region of interest" description="Disordered" evidence="7">
    <location>
        <begin position="166"/>
        <end position="196"/>
    </location>
</feature>
<evidence type="ECO:0000256" key="3">
    <source>
        <dbReference type="ARBA" id="ARBA00022692"/>
    </source>
</evidence>
<dbReference type="GO" id="GO:0005249">
    <property type="term" value="F:voltage-gated potassium channel activity"/>
    <property type="evidence" value="ECO:0007669"/>
    <property type="project" value="TreeGrafter"/>
</dbReference>
<evidence type="ECO:0000313" key="11">
    <source>
        <dbReference type="Proteomes" id="UP001178507"/>
    </source>
</evidence>
<dbReference type="GO" id="GO:0042391">
    <property type="term" value="P:regulation of membrane potential"/>
    <property type="evidence" value="ECO:0007669"/>
    <property type="project" value="TreeGrafter"/>
</dbReference>
<dbReference type="Gene3D" id="2.60.120.10">
    <property type="entry name" value="Jelly Rolls"/>
    <property type="match status" value="1"/>
</dbReference>
<keyword evidence="5" id="KW-0406">Ion transport</keyword>
<dbReference type="InterPro" id="IPR005821">
    <property type="entry name" value="Ion_trans_dom"/>
</dbReference>
<feature type="compositionally biased region" description="Basic and acidic residues" evidence="7">
    <location>
        <begin position="174"/>
        <end position="186"/>
    </location>
</feature>
<evidence type="ECO:0000256" key="5">
    <source>
        <dbReference type="ARBA" id="ARBA00023065"/>
    </source>
</evidence>
<evidence type="ECO:0000256" key="4">
    <source>
        <dbReference type="ARBA" id="ARBA00022989"/>
    </source>
</evidence>
<dbReference type="InterPro" id="IPR014710">
    <property type="entry name" value="RmlC-like_jellyroll"/>
</dbReference>
<evidence type="ECO:0000256" key="8">
    <source>
        <dbReference type="SAM" id="Phobius"/>
    </source>
</evidence>
<proteinExistence type="predicted"/>
<dbReference type="EMBL" id="CAUJNA010003409">
    <property type="protein sequence ID" value="CAJ1401328.1"/>
    <property type="molecule type" value="Genomic_DNA"/>
</dbReference>
<dbReference type="Proteomes" id="UP001178507">
    <property type="component" value="Unassembled WGS sequence"/>
</dbReference>
<comment type="subcellular location">
    <subcellularLocation>
        <location evidence="1">Membrane</location>
        <topology evidence="1">Multi-pass membrane protein</topology>
    </subcellularLocation>
</comment>
<dbReference type="PANTHER" id="PTHR10217">
    <property type="entry name" value="VOLTAGE AND LIGAND GATED POTASSIUM CHANNEL"/>
    <property type="match status" value="1"/>
</dbReference>
<feature type="compositionally biased region" description="Basic and acidic residues" evidence="7">
    <location>
        <begin position="52"/>
        <end position="75"/>
    </location>
</feature>
<evidence type="ECO:0000256" key="2">
    <source>
        <dbReference type="ARBA" id="ARBA00022448"/>
    </source>
</evidence>
<organism evidence="10 11">
    <name type="scientific">Effrenium voratum</name>
    <dbReference type="NCBI Taxonomy" id="2562239"/>
    <lineage>
        <taxon>Eukaryota</taxon>
        <taxon>Sar</taxon>
        <taxon>Alveolata</taxon>
        <taxon>Dinophyceae</taxon>
        <taxon>Suessiales</taxon>
        <taxon>Symbiodiniaceae</taxon>
        <taxon>Effrenium</taxon>
    </lineage>
</organism>
<sequence>MEGARAPDCSFKELVLQLAEVHERILSEQEIELKSLRRQLAEWQGNGAHSSVRKETEDSSCDEAKHARLAPHPEGEIGNGAHSSVRKETEDSSCDEAKHARLAPHPEGEIGNGAHSSVRKETEDSSCDEAKHARLAPHPEGELGGEGPATRALEVRAVWEARPVQSHMLAKQHSKTELGDAGRRSSQDSSLSPRPEEEATGCAVLILPPTAGVRLAWDVFGALLIFYDAVVLPFDSAFRPKEGVVLIFMDWLATVFWTLDIGWSFLTGYHSKGAVVMNPWYIALHYTTSWFIVDVAVVGLDWLSKTQASISETEAGFGRIFRSLRTMRMLRLLRLLKLKRILGVISERIDSEYLYTLASLGKLLGLLLLVNHLIACGWFSISLATRDAGQPNWINQNQMIEKSIWWQYTTSLHWALTQFTPASMEVFPQNETERSLAVVVLILSLVSFSSFLASISSSMAVLYTMDQETNKQFWLLRRFLKQQQVARPVAGRVLKYLEYSCAQRQETVQVASVKILDLLSPGLRDELQYEMTYVKLVHHPLFEVLVAEQEAFMVKLCTVATTTATFADTDVLFHQGVPASCMYFLVRGSLEYLQFGAFLQPPLMSGESLAEASLWLPWVHSGRSHATVETEVLIIDSSKFCRLAAKYVDTWNMCSYFARCFRDEFIAGGSDVFRSPDFYENVRDSMKALQALGDRRTRRKSWMMLATGKRLSIFSTAPVSSLATSTLWKAPRSSMTFAKDDMQKEDHERAAAPLSL</sequence>
<dbReference type="InterPro" id="IPR050818">
    <property type="entry name" value="KCNH_animal-type"/>
</dbReference>
<keyword evidence="4 8" id="KW-1133">Transmembrane helix</keyword>
<name>A0AA36J813_9DINO</name>
<dbReference type="GO" id="GO:0005886">
    <property type="term" value="C:plasma membrane"/>
    <property type="evidence" value="ECO:0007669"/>
    <property type="project" value="TreeGrafter"/>
</dbReference>
<feature type="domain" description="Cyclic nucleotide-binding" evidence="9">
    <location>
        <begin position="541"/>
        <end position="643"/>
    </location>
</feature>
<dbReference type="InterPro" id="IPR018490">
    <property type="entry name" value="cNMP-bd_dom_sf"/>
</dbReference>